<feature type="domain" description="SERRATE/Ars2 C-terminal" evidence="5">
    <location>
        <begin position="465"/>
        <end position="637"/>
    </location>
</feature>
<feature type="compositionally biased region" description="Basic and acidic residues" evidence="4">
    <location>
        <begin position="9"/>
        <end position="27"/>
    </location>
</feature>
<evidence type="ECO:0000256" key="4">
    <source>
        <dbReference type="SAM" id="MobiDB-lite"/>
    </source>
</evidence>
<feature type="domain" description="SERRATE/Ars2 N-terminal" evidence="6">
    <location>
        <begin position="83"/>
        <end position="190"/>
    </location>
</feature>
<keyword evidence="3" id="KW-0539">Nucleus</keyword>
<comment type="subcellular location">
    <subcellularLocation>
        <location evidence="1">Nucleus</location>
    </subcellularLocation>
</comment>
<evidence type="ECO:0000313" key="8">
    <source>
        <dbReference type="Proteomes" id="UP001626550"/>
    </source>
</evidence>
<dbReference type="Pfam" id="PF12066">
    <property type="entry name" value="SERRATE_Ars2_N"/>
    <property type="match status" value="1"/>
</dbReference>
<proteinExistence type="inferred from homology"/>
<evidence type="ECO:0008006" key="9">
    <source>
        <dbReference type="Google" id="ProtNLM"/>
    </source>
</evidence>
<feature type="region of interest" description="Disordered" evidence="4">
    <location>
        <begin position="192"/>
        <end position="224"/>
    </location>
</feature>
<feature type="compositionally biased region" description="Acidic residues" evidence="4">
    <location>
        <begin position="707"/>
        <end position="716"/>
    </location>
</feature>
<protein>
    <recommendedName>
        <fullName evidence="9">Serrate RNA effector molecule homolog</fullName>
    </recommendedName>
</protein>
<dbReference type="Pfam" id="PF04959">
    <property type="entry name" value="ARS2"/>
    <property type="match status" value="1"/>
</dbReference>
<dbReference type="GO" id="GO:0016070">
    <property type="term" value="P:RNA metabolic process"/>
    <property type="evidence" value="ECO:0007669"/>
    <property type="project" value="UniProtKB-ARBA"/>
</dbReference>
<evidence type="ECO:0000259" key="6">
    <source>
        <dbReference type="Pfam" id="PF12066"/>
    </source>
</evidence>
<keyword evidence="8" id="KW-1185">Reference proteome</keyword>
<dbReference type="AlphaFoldDB" id="A0ABD2QJ23"/>
<comment type="similarity">
    <text evidence="2">Belongs to the ARS2 family.</text>
</comment>
<feature type="region of interest" description="Disordered" evidence="4">
    <location>
        <begin position="690"/>
        <end position="716"/>
    </location>
</feature>
<reference evidence="7 8" key="1">
    <citation type="submission" date="2024-11" db="EMBL/GenBank/DDBJ databases">
        <title>Adaptive evolution of stress response genes in parasites aligns with host niche diversity.</title>
        <authorList>
            <person name="Hahn C."/>
            <person name="Resl P."/>
        </authorList>
    </citation>
    <scope>NUCLEOTIDE SEQUENCE [LARGE SCALE GENOMIC DNA]</scope>
    <source>
        <strain evidence="7">EGGRZ-B1_66</strain>
        <tissue evidence="7">Body</tissue>
    </source>
</reference>
<dbReference type="PANTHER" id="PTHR13165">
    <property type="entry name" value="ARSENITE-RESISTANCE PROTEIN 2"/>
    <property type="match status" value="1"/>
</dbReference>
<dbReference type="InterPro" id="IPR007042">
    <property type="entry name" value="SERRATE/Ars2_C"/>
</dbReference>
<dbReference type="PANTHER" id="PTHR13165:SF0">
    <property type="entry name" value="SERRATE RNA EFFECTOR MOLECULE HOMOLOG"/>
    <property type="match status" value="1"/>
</dbReference>
<feature type="region of interest" description="Disordered" evidence="4">
    <location>
        <begin position="1"/>
        <end position="70"/>
    </location>
</feature>
<evidence type="ECO:0000256" key="2">
    <source>
        <dbReference type="ARBA" id="ARBA00005407"/>
    </source>
</evidence>
<comment type="caution">
    <text evidence="7">The sequence shown here is derived from an EMBL/GenBank/DDBJ whole genome shotgun (WGS) entry which is preliminary data.</text>
</comment>
<feature type="region of interest" description="Disordered" evidence="4">
    <location>
        <begin position="601"/>
        <end position="624"/>
    </location>
</feature>
<dbReference type="InterPro" id="IPR021933">
    <property type="entry name" value="SERRATE/Ars2_N"/>
</dbReference>
<dbReference type="Proteomes" id="UP001626550">
    <property type="component" value="Unassembled WGS sequence"/>
</dbReference>
<evidence type="ECO:0000313" key="7">
    <source>
        <dbReference type="EMBL" id="KAL3319531.1"/>
    </source>
</evidence>
<accession>A0ABD2QJ23</accession>
<name>A0ABD2QJ23_9PLAT</name>
<feature type="compositionally biased region" description="Polar residues" evidence="4">
    <location>
        <begin position="200"/>
        <end position="219"/>
    </location>
</feature>
<evidence type="ECO:0000256" key="3">
    <source>
        <dbReference type="ARBA" id="ARBA00023242"/>
    </source>
</evidence>
<evidence type="ECO:0000259" key="5">
    <source>
        <dbReference type="Pfam" id="PF04959"/>
    </source>
</evidence>
<evidence type="ECO:0000256" key="1">
    <source>
        <dbReference type="ARBA" id="ARBA00004123"/>
    </source>
</evidence>
<sequence>MADSDVSDEEKSRDRFRREREPPRAEEEPNNNQRAGHRRNFQPSPGEDQPYNKRPRRDSDRGTFRQNFSDDETMYRSPLIPFKRFLDPLDDHIKDTEAFQKYQAYKEDYERKLIEEFFEAHKDEEWLRLKYHPDFIATTKDSNHKFILQRLDVFLDLFDKGYIQNVPVEIEHSEKLIELLNAVVSKLDGEELPQQKENGDSSPKSVHENGNNENASSPTILDGKDDDVKVVDASSTSSIFFRNLPVSLKREELEELCKSQEGFLRLAIWDPSPERKFTCSAWATYRSDVPIKTICWKLNTSSLLREKYATEGMEVTAIVNREMKQPVRPVVSLTRHKEVMLKDLSLAARLVYKLDYKASIWQDNTDQASPVPDMDECFSANTLMRNLDEFLTSEEAKLTEPKDSSEILKPNYDPNLAQSLDRLILYLRVVHSFDFYSVTRYPQEDLMPYKCAIIHARGDRRIDEESAFTRKEIDEYIKSFERRLLPLIEAPLDPLSEQEMVRLGARDAEKVAADFIQANIQKRISKKKPFKVVWVCPLSDKKFREPVFVEKHIQNKHMDKVEIAKKDLAEFFNNYLRDPQRPNLPEPPRHVIDRIYPPDQRRRMSTHNNQRGHYNNRYYSGPRQGNNRFGNRFGNQEAVAALASAAAALYQGGNASDTTKSLANALSGAAATLGGRGGRPFHVGRGRFHYNNHGGPDRRRGMVTYNDLDDPNNDNL</sequence>
<organism evidence="7 8">
    <name type="scientific">Cichlidogyrus casuarinus</name>
    <dbReference type="NCBI Taxonomy" id="1844966"/>
    <lineage>
        <taxon>Eukaryota</taxon>
        <taxon>Metazoa</taxon>
        <taxon>Spiralia</taxon>
        <taxon>Lophotrochozoa</taxon>
        <taxon>Platyhelminthes</taxon>
        <taxon>Monogenea</taxon>
        <taxon>Monopisthocotylea</taxon>
        <taxon>Dactylogyridea</taxon>
        <taxon>Ancyrocephalidae</taxon>
        <taxon>Cichlidogyrus</taxon>
    </lineage>
</organism>
<dbReference type="InterPro" id="IPR039727">
    <property type="entry name" value="SE/Ars2"/>
</dbReference>
<gene>
    <name evidence="7" type="ORF">Ciccas_001807</name>
</gene>
<dbReference type="GO" id="GO:0005634">
    <property type="term" value="C:nucleus"/>
    <property type="evidence" value="ECO:0007669"/>
    <property type="project" value="UniProtKB-SubCell"/>
</dbReference>
<dbReference type="EMBL" id="JBJKFK010000128">
    <property type="protein sequence ID" value="KAL3319531.1"/>
    <property type="molecule type" value="Genomic_DNA"/>
</dbReference>
<dbReference type="GO" id="GO:0031047">
    <property type="term" value="P:regulatory ncRNA-mediated gene silencing"/>
    <property type="evidence" value="ECO:0007669"/>
    <property type="project" value="UniProtKB-ARBA"/>
</dbReference>